<evidence type="ECO:0000256" key="2">
    <source>
        <dbReference type="ARBA" id="ARBA00022448"/>
    </source>
</evidence>
<reference evidence="13 14" key="1">
    <citation type="journal article" date="2016" name="Microb. Cell Fact.">
        <title>Dissection of exopolysaccharide biosynthesis in Kozakia baliensis.</title>
        <authorList>
            <person name="Brandt J.U."/>
            <person name="Jakob F."/>
            <person name="Behr J."/>
            <person name="Geissler A.J."/>
            <person name="Vogel R.F."/>
        </authorList>
    </citation>
    <scope>NUCLEOTIDE SEQUENCE [LARGE SCALE GENOMIC DNA]</scope>
    <source>
        <strain evidence="13 14">DSM 14400</strain>
    </source>
</reference>
<keyword evidence="9 10" id="KW-0998">Cell outer membrane</keyword>
<dbReference type="PANTHER" id="PTHR30069">
    <property type="entry name" value="TONB-DEPENDENT OUTER MEMBRANE RECEPTOR"/>
    <property type="match status" value="1"/>
</dbReference>
<evidence type="ECO:0000256" key="8">
    <source>
        <dbReference type="ARBA" id="ARBA00023170"/>
    </source>
</evidence>
<dbReference type="GO" id="GO:0044718">
    <property type="term" value="P:siderophore transmembrane transport"/>
    <property type="evidence" value="ECO:0007669"/>
    <property type="project" value="TreeGrafter"/>
</dbReference>
<dbReference type="RefSeq" id="WP_070402284.1">
    <property type="nucleotide sequence ID" value="NZ_BJVW01000031.1"/>
</dbReference>
<dbReference type="KEGG" id="kba:A0U89_04685"/>
<sequence length="779" mass="85966">MRPYLSGIGMPPRYILMLGVAYLFIFDAVPTHASTPPSFRRTRTATADSTNTNNPARKVEHITVRDGSHVPIPSRPAGQTIYSAHRSTFGNQIDQSVADMVATIPGVTFSQGNGPRDINVSVRGSGDRQAWGLKNLQVLEDGFPMTQPDGTARSDLIDPHAYESIDVFEGPASTIYGNYAINGAIGFHTRKGADIHGLELGSDFGSFGMFNNYITLGLGNRAYDLMIFGSDVRGKGFIANSDYATSTENMRLRVNLTQTDRLVLKFVNNVTDTSLPLRLSLNQFRTNPYQRGCANITSAANGCASVDLLVNGRYGTKQIVSPQQAGLGRFDRRTLVGFRWEHDFSPDMTWRTQFTYDQRHIEQPTSPYSYVGPYDSYTVNSDVTHHARLGDTALTSFGALNFDYLDFTSLIYNITPQGGATRGALSAYYPGHQWNAGTRFQEDWQFAPRWHAVVGLGGTYSDLGATETLYSQTASTTQSQHIIANRYYFNLAPEGALIYTPSDALKLHTRVGTAYATPTTSNLFITPQGTYGNNTQLKSETNIGIDWGAEWHPIANIRLQATGFYEFYKNELVNQSAGVNTVGAYTFNAPASQHRGIILGIDWKPLPCSLPGGRITLNYSYDNQVYTQYTEVLSNNTASLGFSRTGNRIPGVIPNFLNARFLYDQPDGPLEGLGGYAEVSWRDAYWLDNANRLKAPSYTLLNLNFHYNPPPRFGWAHRLHWYFEIQNVTNLHYVAGTANITDVLLANGREAGAAALAGRTGSIYAGSPRAYSGGVRIRF</sequence>
<keyword evidence="8 13" id="KW-0675">Receptor</keyword>
<proteinExistence type="inferred from homology"/>
<comment type="subcellular location">
    <subcellularLocation>
        <location evidence="1 10">Cell outer membrane</location>
        <topology evidence="1 10">Multi-pass membrane protein</topology>
    </subcellularLocation>
</comment>
<evidence type="ECO:0000256" key="7">
    <source>
        <dbReference type="ARBA" id="ARBA00023136"/>
    </source>
</evidence>
<dbReference type="InterPro" id="IPR036942">
    <property type="entry name" value="Beta-barrel_TonB_sf"/>
</dbReference>
<feature type="region of interest" description="Disordered" evidence="12">
    <location>
        <begin position="34"/>
        <end position="54"/>
    </location>
</feature>
<evidence type="ECO:0000256" key="12">
    <source>
        <dbReference type="SAM" id="MobiDB-lite"/>
    </source>
</evidence>
<evidence type="ECO:0000256" key="11">
    <source>
        <dbReference type="RuleBase" id="RU003357"/>
    </source>
</evidence>
<keyword evidence="3 10" id="KW-1134">Transmembrane beta strand</keyword>
<evidence type="ECO:0000256" key="6">
    <source>
        <dbReference type="ARBA" id="ARBA00023077"/>
    </source>
</evidence>
<dbReference type="InterPro" id="IPR012910">
    <property type="entry name" value="Plug_dom"/>
</dbReference>
<accession>A0A1D8US97</accession>
<dbReference type="GO" id="GO:0009279">
    <property type="term" value="C:cell outer membrane"/>
    <property type="evidence" value="ECO:0007669"/>
    <property type="project" value="UniProtKB-SubCell"/>
</dbReference>
<gene>
    <name evidence="13" type="ORF">A0U89_04685</name>
</gene>
<dbReference type="Pfam" id="PF07715">
    <property type="entry name" value="Plug"/>
    <property type="match status" value="1"/>
</dbReference>
<keyword evidence="4 10" id="KW-0812">Transmembrane</keyword>
<keyword evidence="7 10" id="KW-0472">Membrane</keyword>
<dbReference type="GO" id="GO:0015344">
    <property type="term" value="F:siderophore uptake transmembrane transporter activity"/>
    <property type="evidence" value="ECO:0007669"/>
    <property type="project" value="TreeGrafter"/>
</dbReference>
<dbReference type="PANTHER" id="PTHR30069:SF29">
    <property type="entry name" value="HEMOGLOBIN AND HEMOGLOBIN-HAPTOGLOBIN-BINDING PROTEIN 1-RELATED"/>
    <property type="match status" value="1"/>
</dbReference>
<dbReference type="eggNOG" id="COG4772">
    <property type="taxonomic scope" value="Bacteria"/>
</dbReference>
<evidence type="ECO:0000256" key="3">
    <source>
        <dbReference type="ARBA" id="ARBA00022452"/>
    </source>
</evidence>
<dbReference type="EMBL" id="CP014674">
    <property type="protein sequence ID" value="AOX16535.1"/>
    <property type="molecule type" value="Genomic_DNA"/>
</dbReference>
<evidence type="ECO:0000256" key="5">
    <source>
        <dbReference type="ARBA" id="ARBA00022729"/>
    </source>
</evidence>
<dbReference type="InterPro" id="IPR037066">
    <property type="entry name" value="Plug_dom_sf"/>
</dbReference>
<feature type="compositionally biased region" description="Polar residues" evidence="12">
    <location>
        <begin position="44"/>
        <end position="54"/>
    </location>
</feature>
<keyword evidence="6 11" id="KW-0798">TonB box</keyword>
<protein>
    <submittedName>
        <fullName evidence="13">TonB-dependent receptor</fullName>
    </submittedName>
</protein>
<dbReference type="InterPro" id="IPR039426">
    <property type="entry name" value="TonB-dep_rcpt-like"/>
</dbReference>
<dbReference type="Gene3D" id="2.170.130.10">
    <property type="entry name" value="TonB-dependent receptor, plug domain"/>
    <property type="match status" value="1"/>
</dbReference>
<evidence type="ECO:0000313" key="14">
    <source>
        <dbReference type="Proteomes" id="UP000179145"/>
    </source>
</evidence>
<organism evidence="13 14">
    <name type="scientific">Kozakia baliensis</name>
    <dbReference type="NCBI Taxonomy" id="153496"/>
    <lineage>
        <taxon>Bacteria</taxon>
        <taxon>Pseudomonadati</taxon>
        <taxon>Pseudomonadota</taxon>
        <taxon>Alphaproteobacteria</taxon>
        <taxon>Acetobacterales</taxon>
        <taxon>Acetobacteraceae</taxon>
        <taxon>Kozakia</taxon>
    </lineage>
</organism>
<dbReference type="InterPro" id="IPR000531">
    <property type="entry name" value="Beta-barrel_TonB"/>
</dbReference>
<dbReference type="Pfam" id="PF00593">
    <property type="entry name" value="TonB_dep_Rec_b-barrel"/>
    <property type="match status" value="1"/>
</dbReference>
<dbReference type="Gene3D" id="2.40.170.20">
    <property type="entry name" value="TonB-dependent receptor, beta-barrel domain"/>
    <property type="match status" value="1"/>
</dbReference>
<dbReference type="STRING" id="153496.A0U89_04685"/>
<name>A0A1D8US97_9PROT</name>
<evidence type="ECO:0000313" key="13">
    <source>
        <dbReference type="EMBL" id="AOX16535.1"/>
    </source>
</evidence>
<keyword evidence="14" id="KW-1185">Reference proteome</keyword>
<evidence type="ECO:0000256" key="1">
    <source>
        <dbReference type="ARBA" id="ARBA00004571"/>
    </source>
</evidence>
<dbReference type="PROSITE" id="PS52016">
    <property type="entry name" value="TONB_DEPENDENT_REC_3"/>
    <property type="match status" value="1"/>
</dbReference>
<evidence type="ECO:0000256" key="10">
    <source>
        <dbReference type="PROSITE-ProRule" id="PRU01360"/>
    </source>
</evidence>
<dbReference type="Proteomes" id="UP000179145">
    <property type="component" value="Chromosome"/>
</dbReference>
<evidence type="ECO:0000256" key="9">
    <source>
        <dbReference type="ARBA" id="ARBA00023237"/>
    </source>
</evidence>
<keyword evidence="2 10" id="KW-0813">Transport</keyword>
<keyword evidence="5" id="KW-0732">Signal</keyword>
<comment type="similarity">
    <text evidence="10 11">Belongs to the TonB-dependent receptor family.</text>
</comment>
<evidence type="ECO:0000256" key="4">
    <source>
        <dbReference type="ARBA" id="ARBA00022692"/>
    </source>
</evidence>
<dbReference type="AlphaFoldDB" id="A0A1D8US97"/>
<dbReference type="SUPFAM" id="SSF56935">
    <property type="entry name" value="Porins"/>
    <property type="match status" value="1"/>
</dbReference>